<sequence length="171" mass="19343">MTDSTRRILLGRVLGAFGLRGEAKLESWTEPRVAIFRYQPWIVRDPQGRERELSGVRGRESGKYLIANFPEVTDRDTVEAMHGTEIYVPRSALPPPKAGEYYWVDLEGLRVVTTEGVSLGTVSHLFSTGANDVLVARDDTRERMIPFVLPQYVVSVDFEANLVTVDWDPEF</sequence>
<reference evidence="8 9" key="1">
    <citation type="journal article" date="2015" name="BMC Genomics">
        <title>Comparative genomics and metabolic profiling of the genus Lysobacter.</title>
        <authorList>
            <person name="de Bruijn I."/>
            <person name="Cheng X."/>
            <person name="de Jager V."/>
            <person name="Exposito R.G."/>
            <person name="Watrous J."/>
            <person name="Patel N."/>
            <person name="Postma J."/>
            <person name="Dorrestein P.C."/>
            <person name="Kobayashi D."/>
            <person name="Raaijmakers J.M."/>
        </authorList>
    </citation>
    <scope>NUCLEOTIDE SEQUENCE [LARGE SCALE GENOMIC DNA]</scope>
    <source>
        <strain evidence="8 9">76</strain>
    </source>
</reference>
<comment type="subcellular location">
    <subcellularLocation>
        <location evidence="5">Cytoplasm</location>
    </subcellularLocation>
</comment>
<dbReference type="SUPFAM" id="SSF50346">
    <property type="entry name" value="PRC-barrel domain"/>
    <property type="match status" value="1"/>
</dbReference>
<comment type="domain">
    <text evidence="5">The PRC barrel domain binds ribosomal protein uS19.</text>
</comment>
<evidence type="ECO:0000256" key="4">
    <source>
        <dbReference type="ARBA" id="ARBA00023186"/>
    </source>
</evidence>
<accession>A0A0S2F9D9</accession>
<dbReference type="InterPro" id="IPR009000">
    <property type="entry name" value="Transl_B-barrel_sf"/>
</dbReference>
<dbReference type="GO" id="GO:0005737">
    <property type="term" value="C:cytoplasm"/>
    <property type="evidence" value="ECO:0007669"/>
    <property type="project" value="UniProtKB-SubCell"/>
</dbReference>
<evidence type="ECO:0000256" key="2">
    <source>
        <dbReference type="ARBA" id="ARBA00022517"/>
    </source>
</evidence>
<dbReference type="RefSeq" id="WP_057917553.1">
    <property type="nucleotide sequence ID" value="NZ_CP011129.1"/>
</dbReference>
<protein>
    <recommendedName>
        <fullName evidence="5">Ribosome maturation factor RimM</fullName>
    </recommendedName>
</protein>
<dbReference type="EMBL" id="CP011129">
    <property type="protein sequence ID" value="ALN80158.1"/>
    <property type="molecule type" value="Genomic_DNA"/>
</dbReference>
<comment type="subunit">
    <text evidence="5">Binds ribosomal protein uS19.</text>
</comment>
<evidence type="ECO:0000259" key="7">
    <source>
        <dbReference type="Pfam" id="PF24986"/>
    </source>
</evidence>
<dbReference type="GO" id="GO:0006364">
    <property type="term" value="P:rRNA processing"/>
    <property type="evidence" value="ECO:0007669"/>
    <property type="project" value="UniProtKB-UniRule"/>
</dbReference>
<dbReference type="Pfam" id="PF01782">
    <property type="entry name" value="RimM"/>
    <property type="match status" value="1"/>
</dbReference>
<dbReference type="InterPro" id="IPR011961">
    <property type="entry name" value="RimM"/>
</dbReference>
<dbReference type="KEGG" id="lab:LA76x_2015"/>
<dbReference type="PANTHER" id="PTHR33692">
    <property type="entry name" value="RIBOSOME MATURATION FACTOR RIMM"/>
    <property type="match status" value="1"/>
</dbReference>
<dbReference type="InterPro" id="IPR002676">
    <property type="entry name" value="RimM_N"/>
</dbReference>
<dbReference type="SUPFAM" id="SSF50447">
    <property type="entry name" value="Translation proteins"/>
    <property type="match status" value="1"/>
</dbReference>
<dbReference type="KEGG" id="laq:GLA29479_1487"/>
<dbReference type="InterPro" id="IPR036976">
    <property type="entry name" value="RimM_N_sf"/>
</dbReference>
<evidence type="ECO:0000256" key="5">
    <source>
        <dbReference type="HAMAP-Rule" id="MF_00014"/>
    </source>
</evidence>
<evidence type="ECO:0000259" key="6">
    <source>
        <dbReference type="Pfam" id="PF01782"/>
    </source>
</evidence>
<keyword evidence="9" id="KW-1185">Reference proteome</keyword>
<dbReference type="PANTHER" id="PTHR33692:SF1">
    <property type="entry name" value="RIBOSOME MATURATION FACTOR RIMM"/>
    <property type="match status" value="1"/>
</dbReference>
<dbReference type="GO" id="GO:0042274">
    <property type="term" value="P:ribosomal small subunit biogenesis"/>
    <property type="evidence" value="ECO:0007669"/>
    <property type="project" value="UniProtKB-UniRule"/>
</dbReference>
<keyword evidence="3 5" id="KW-0698">rRNA processing</keyword>
<feature type="domain" description="RimM N-terminal" evidence="6">
    <location>
        <begin position="10"/>
        <end position="91"/>
    </location>
</feature>
<dbReference type="Pfam" id="PF24986">
    <property type="entry name" value="PRC_RimM"/>
    <property type="match status" value="1"/>
</dbReference>
<dbReference type="PATRIC" id="fig|84531.7.peg.1467"/>
<comment type="similarity">
    <text evidence="5">Belongs to the RimM family.</text>
</comment>
<dbReference type="GO" id="GO:0043022">
    <property type="term" value="F:ribosome binding"/>
    <property type="evidence" value="ECO:0007669"/>
    <property type="project" value="InterPro"/>
</dbReference>
<dbReference type="NCBIfam" id="TIGR02273">
    <property type="entry name" value="16S_RimM"/>
    <property type="match status" value="1"/>
</dbReference>
<dbReference type="Proteomes" id="UP000060787">
    <property type="component" value="Chromosome"/>
</dbReference>
<evidence type="ECO:0000256" key="3">
    <source>
        <dbReference type="ARBA" id="ARBA00022552"/>
    </source>
</evidence>
<dbReference type="Gene3D" id="2.30.30.240">
    <property type="entry name" value="PRC-barrel domain"/>
    <property type="match status" value="1"/>
</dbReference>
<name>A0A0S2F9D9_LYSAN</name>
<gene>
    <name evidence="5 8" type="primary">rimM</name>
    <name evidence="8" type="ORF">LA76x_2015</name>
</gene>
<evidence type="ECO:0000313" key="8">
    <source>
        <dbReference type="EMBL" id="ALN80158.1"/>
    </source>
</evidence>
<dbReference type="GO" id="GO:0005840">
    <property type="term" value="C:ribosome"/>
    <property type="evidence" value="ECO:0007669"/>
    <property type="project" value="InterPro"/>
</dbReference>
<dbReference type="eggNOG" id="COG0806">
    <property type="taxonomic scope" value="Bacteria"/>
</dbReference>
<comment type="function">
    <text evidence="5">An accessory protein needed during the final step in the assembly of 30S ribosomal subunit, possibly for assembly of the head region. Essential for efficient processing of 16S rRNA. May be needed both before and after RbfA during the maturation of 16S rRNA. It has affinity for free ribosomal 30S subunits but not for 70S ribosomes.</text>
</comment>
<dbReference type="InterPro" id="IPR011033">
    <property type="entry name" value="PRC_barrel-like_sf"/>
</dbReference>
<dbReference type="AlphaFoldDB" id="A0A0S2F9D9"/>
<dbReference type="STRING" id="84531.LA76x_2015"/>
<dbReference type="Gene3D" id="2.40.30.60">
    <property type="entry name" value="RimM"/>
    <property type="match status" value="1"/>
</dbReference>
<keyword evidence="4 5" id="KW-0143">Chaperone</keyword>
<dbReference type="OrthoDB" id="9783509at2"/>
<organism evidence="8 9">
    <name type="scientific">Lysobacter antibioticus</name>
    <dbReference type="NCBI Taxonomy" id="84531"/>
    <lineage>
        <taxon>Bacteria</taxon>
        <taxon>Pseudomonadati</taxon>
        <taxon>Pseudomonadota</taxon>
        <taxon>Gammaproteobacteria</taxon>
        <taxon>Lysobacterales</taxon>
        <taxon>Lysobacteraceae</taxon>
        <taxon>Lysobacter</taxon>
    </lineage>
</organism>
<keyword evidence="1 5" id="KW-0963">Cytoplasm</keyword>
<dbReference type="InterPro" id="IPR056792">
    <property type="entry name" value="PRC_RimM"/>
</dbReference>
<feature type="domain" description="Ribosome maturation factor RimM PRC barrel" evidence="7">
    <location>
        <begin position="103"/>
        <end position="168"/>
    </location>
</feature>
<evidence type="ECO:0000256" key="1">
    <source>
        <dbReference type="ARBA" id="ARBA00022490"/>
    </source>
</evidence>
<dbReference type="HAMAP" id="MF_00014">
    <property type="entry name" value="Ribosome_mat_RimM"/>
    <property type="match status" value="1"/>
</dbReference>
<evidence type="ECO:0000313" key="9">
    <source>
        <dbReference type="Proteomes" id="UP000060787"/>
    </source>
</evidence>
<proteinExistence type="inferred from homology"/>
<keyword evidence="2 5" id="KW-0690">Ribosome biogenesis</keyword>